<dbReference type="GO" id="GO:0070273">
    <property type="term" value="F:phosphatidylinositol-4-phosphate binding"/>
    <property type="evidence" value="ECO:0007669"/>
    <property type="project" value="InterPro"/>
</dbReference>
<accession>A0A853JF41</accession>
<dbReference type="GO" id="GO:0012505">
    <property type="term" value="C:endomembrane system"/>
    <property type="evidence" value="ECO:0007669"/>
    <property type="project" value="UniProtKB-ARBA"/>
</dbReference>
<dbReference type="Pfam" id="PF05719">
    <property type="entry name" value="GPP34"/>
    <property type="match status" value="1"/>
</dbReference>
<reference evidence="5 6" key="1">
    <citation type="submission" date="2020-07" db="EMBL/GenBank/DDBJ databases">
        <title>Luteimonas sp. SJ-92.</title>
        <authorList>
            <person name="Huang X.-X."/>
            <person name="Xu L."/>
            <person name="Sun J.-Q."/>
        </authorList>
    </citation>
    <scope>NUCLEOTIDE SEQUENCE [LARGE SCALE GENOMIC DNA]</scope>
    <source>
        <strain evidence="5 6">SJ-92</strain>
    </source>
</reference>
<dbReference type="Gene3D" id="1.10.3630.10">
    <property type="entry name" value="yeast vps74-n-term truncation variant domain like"/>
    <property type="match status" value="1"/>
</dbReference>
<keyword evidence="4" id="KW-0472">Membrane</keyword>
<evidence type="ECO:0000256" key="3">
    <source>
        <dbReference type="ARBA" id="ARBA00023121"/>
    </source>
</evidence>
<evidence type="ECO:0000313" key="6">
    <source>
        <dbReference type="Proteomes" id="UP000578091"/>
    </source>
</evidence>
<dbReference type="EMBL" id="JACCKA010000087">
    <property type="protein sequence ID" value="NZA27961.1"/>
    <property type="molecule type" value="Genomic_DNA"/>
</dbReference>
<protein>
    <submittedName>
        <fullName evidence="5">GPP34 family phosphoprotein</fullName>
    </submittedName>
</protein>
<dbReference type="RefSeq" id="WP_180679720.1">
    <property type="nucleotide sequence ID" value="NZ_JACCKA010000087.1"/>
</dbReference>
<comment type="caution">
    <text evidence="5">The sequence shown here is derived from an EMBL/GenBank/DDBJ whole genome shotgun (WGS) entry which is preliminary data.</text>
</comment>
<proteinExistence type="predicted"/>
<evidence type="ECO:0000313" key="5">
    <source>
        <dbReference type="EMBL" id="NZA27961.1"/>
    </source>
</evidence>
<organism evidence="5 6">
    <name type="scientific">Luteimonas salinisoli</name>
    <dbReference type="NCBI Taxonomy" id="2752307"/>
    <lineage>
        <taxon>Bacteria</taxon>
        <taxon>Pseudomonadati</taxon>
        <taxon>Pseudomonadota</taxon>
        <taxon>Gammaproteobacteria</taxon>
        <taxon>Lysobacterales</taxon>
        <taxon>Lysobacteraceae</taxon>
        <taxon>Luteimonas</taxon>
    </lineage>
</organism>
<dbReference type="InterPro" id="IPR008628">
    <property type="entry name" value="GPP34-like"/>
</dbReference>
<dbReference type="InterPro" id="IPR038261">
    <property type="entry name" value="GPP34-like_sf"/>
</dbReference>
<comment type="subcellular location">
    <subcellularLocation>
        <location evidence="1">Golgi apparatus membrane</location>
        <topology evidence="1">Peripheral membrane protein</topology>
        <orientation evidence="1">Cytoplasmic side</orientation>
    </subcellularLocation>
</comment>
<dbReference type="GO" id="GO:0005737">
    <property type="term" value="C:cytoplasm"/>
    <property type="evidence" value="ECO:0007669"/>
    <property type="project" value="UniProtKB-ARBA"/>
</dbReference>
<evidence type="ECO:0000256" key="1">
    <source>
        <dbReference type="ARBA" id="ARBA00004255"/>
    </source>
</evidence>
<keyword evidence="3" id="KW-0446">Lipid-binding</keyword>
<sequence length="228" mass="23639">MKNPSPPTLAEDLLLVLFQPDSGAIAGENTLYYVLAGAVLAELAFNESATTTTTPTGSTSVEAVVGRAPSDEILRSAWDYAAQKPRAVKSMIAAIGPALRQPLLERLIARGDIREQNGKVLGMLKTTTLKDGGNGRRSGLIGEVRNVLVDGVEPTPRVAALAALMWGSGTLHQFEPEIPRSPVVIARARQLGRGAWSAEGATKPVARATAAMIGAIAASAAPPDSGPG</sequence>
<gene>
    <name evidence="5" type="ORF">H0E84_16400</name>
</gene>
<evidence type="ECO:0000256" key="4">
    <source>
        <dbReference type="ARBA" id="ARBA00023136"/>
    </source>
</evidence>
<keyword evidence="6" id="KW-1185">Reference proteome</keyword>
<evidence type="ECO:0000256" key="2">
    <source>
        <dbReference type="ARBA" id="ARBA00023034"/>
    </source>
</evidence>
<dbReference type="AlphaFoldDB" id="A0A853JF41"/>
<keyword evidence="2" id="KW-0333">Golgi apparatus</keyword>
<dbReference type="Proteomes" id="UP000578091">
    <property type="component" value="Unassembled WGS sequence"/>
</dbReference>
<name>A0A853JF41_9GAMM</name>